<organism evidence="9">
    <name type="scientific">Cyprideis torosa</name>
    <dbReference type="NCBI Taxonomy" id="163714"/>
    <lineage>
        <taxon>Eukaryota</taxon>
        <taxon>Metazoa</taxon>
        <taxon>Ecdysozoa</taxon>
        <taxon>Arthropoda</taxon>
        <taxon>Crustacea</taxon>
        <taxon>Oligostraca</taxon>
        <taxon>Ostracoda</taxon>
        <taxon>Podocopa</taxon>
        <taxon>Podocopida</taxon>
        <taxon>Cytherocopina</taxon>
        <taxon>Cytheroidea</taxon>
        <taxon>Cytherideidae</taxon>
        <taxon>Cyprideis</taxon>
    </lineage>
</organism>
<dbReference type="SUPFAM" id="SSF54292">
    <property type="entry name" value="2Fe-2S ferredoxin-like"/>
    <property type="match status" value="1"/>
</dbReference>
<evidence type="ECO:0000256" key="1">
    <source>
        <dbReference type="ARBA" id="ARBA00001974"/>
    </source>
</evidence>
<keyword evidence="7" id="KW-0408">Iron</keyword>
<sequence>MSDFHRLQVKDVIRETESCVTLLFDIGEEVKDDFKFIAGQYLTIKAEINGEEVRRAYSICTGPGSGITPVMSMIMTMLEEEPKSTAYLLYGSKNEDNIIFKNQLDELTSLYEGQIVVDHTLSKPTKEKASGLMGVFGKKTTAWRGLKGRIDSEKVAQFVQNNPPKSAKGEYYICGPGDMIETVQTTLMGNGVQKEDIHQEYFTSGESAKIEVVNASEGAALTALLNGKEIKLQVVGGKTILDTLLDAGHEAPYSCTSGACSSCMAKVTKGTVEMEACYALDDEEVAEGYILTCQSHPTSNEVEIEYED</sequence>
<evidence type="ECO:0000256" key="6">
    <source>
        <dbReference type="ARBA" id="ARBA00023002"/>
    </source>
</evidence>
<evidence type="ECO:0000256" key="3">
    <source>
        <dbReference type="ARBA" id="ARBA00022714"/>
    </source>
</evidence>
<keyword evidence="8" id="KW-0411">Iron-sulfur</keyword>
<name>A0A7R8WP66_9CRUS</name>
<evidence type="ECO:0000256" key="8">
    <source>
        <dbReference type="ARBA" id="ARBA00023014"/>
    </source>
</evidence>
<comment type="cofactor">
    <cofactor evidence="1">
        <name>FAD</name>
        <dbReference type="ChEBI" id="CHEBI:57692"/>
    </cofactor>
</comment>
<dbReference type="PANTHER" id="PTHR47354:SF8">
    <property type="entry name" value="1,2-PHENYLACETYL-COA EPOXIDASE, SUBUNIT E"/>
    <property type="match status" value="1"/>
</dbReference>
<dbReference type="InterPro" id="IPR017938">
    <property type="entry name" value="Riboflavin_synthase-like_b-brl"/>
</dbReference>
<dbReference type="CDD" id="cd00207">
    <property type="entry name" value="fer2"/>
    <property type="match status" value="1"/>
</dbReference>
<dbReference type="GO" id="GO:0046872">
    <property type="term" value="F:metal ion binding"/>
    <property type="evidence" value="ECO:0007669"/>
    <property type="project" value="UniProtKB-KW"/>
</dbReference>
<evidence type="ECO:0000256" key="2">
    <source>
        <dbReference type="ARBA" id="ARBA00022630"/>
    </source>
</evidence>
<dbReference type="AlphaFoldDB" id="A0A7R8WP66"/>
<dbReference type="InterPro" id="IPR039261">
    <property type="entry name" value="FNR_nucleotide-bd"/>
</dbReference>
<keyword evidence="2" id="KW-0285">Flavoprotein</keyword>
<dbReference type="PROSITE" id="PS00197">
    <property type="entry name" value="2FE2S_FER_1"/>
    <property type="match status" value="1"/>
</dbReference>
<evidence type="ECO:0000256" key="4">
    <source>
        <dbReference type="ARBA" id="ARBA00022723"/>
    </source>
</evidence>
<dbReference type="InterPro" id="IPR001433">
    <property type="entry name" value="OxRdtase_FAD/NAD-bd"/>
</dbReference>
<gene>
    <name evidence="9" type="ORF">CTOB1V02_LOCUS13333</name>
</gene>
<evidence type="ECO:0000256" key="7">
    <source>
        <dbReference type="ARBA" id="ARBA00023004"/>
    </source>
</evidence>
<dbReference type="OrthoDB" id="1885901at2759"/>
<dbReference type="GO" id="GO:0051537">
    <property type="term" value="F:2 iron, 2 sulfur cluster binding"/>
    <property type="evidence" value="ECO:0007669"/>
    <property type="project" value="UniProtKB-KW"/>
</dbReference>
<dbReference type="SUPFAM" id="SSF52343">
    <property type="entry name" value="Ferredoxin reductase-like, C-terminal NADP-linked domain"/>
    <property type="match status" value="1"/>
</dbReference>
<dbReference type="PANTHER" id="PTHR47354">
    <property type="entry name" value="NADH OXIDOREDUCTASE HCR"/>
    <property type="match status" value="1"/>
</dbReference>
<keyword evidence="4" id="KW-0479">Metal-binding</keyword>
<dbReference type="InterPro" id="IPR006058">
    <property type="entry name" value="2Fe2S_fd_BS"/>
</dbReference>
<dbReference type="InterPro" id="IPR050415">
    <property type="entry name" value="MRET"/>
</dbReference>
<keyword evidence="3" id="KW-0001">2Fe-2S</keyword>
<dbReference type="Pfam" id="PF00111">
    <property type="entry name" value="Fer2"/>
    <property type="match status" value="1"/>
</dbReference>
<evidence type="ECO:0000256" key="5">
    <source>
        <dbReference type="ARBA" id="ARBA00022827"/>
    </source>
</evidence>
<accession>A0A7R8WP66</accession>
<dbReference type="InterPro" id="IPR036010">
    <property type="entry name" value="2Fe-2S_ferredoxin-like_sf"/>
</dbReference>
<dbReference type="PRINTS" id="PR00371">
    <property type="entry name" value="FPNCR"/>
</dbReference>
<dbReference type="Gene3D" id="3.40.50.80">
    <property type="entry name" value="Nucleotide-binding domain of ferredoxin-NADP reductase (FNR) module"/>
    <property type="match status" value="1"/>
</dbReference>
<dbReference type="InterPro" id="IPR001709">
    <property type="entry name" value="Flavoprot_Pyr_Nucl_cyt_Rdtase"/>
</dbReference>
<dbReference type="EMBL" id="OB673229">
    <property type="protein sequence ID" value="CAD7235518.1"/>
    <property type="molecule type" value="Genomic_DNA"/>
</dbReference>
<dbReference type="SUPFAM" id="SSF63380">
    <property type="entry name" value="Riboflavin synthase domain-like"/>
    <property type="match status" value="1"/>
</dbReference>
<dbReference type="InterPro" id="IPR012675">
    <property type="entry name" value="Beta-grasp_dom_sf"/>
</dbReference>
<dbReference type="Pfam" id="PF00175">
    <property type="entry name" value="NAD_binding_1"/>
    <property type="match status" value="1"/>
</dbReference>
<protein>
    <submittedName>
        <fullName evidence="9">Uncharacterized protein</fullName>
    </submittedName>
</protein>
<proteinExistence type="predicted"/>
<dbReference type="Gene3D" id="3.10.20.30">
    <property type="match status" value="1"/>
</dbReference>
<evidence type="ECO:0000313" key="9">
    <source>
        <dbReference type="EMBL" id="CAD7235518.1"/>
    </source>
</evidence>
<keyword evidence="5" id="KW-0274">FAD</keyword>
<keyword evidence="6" id="KW-0560">Oxidoreductase</keyword>
<dbReference type="InterPro" id="IPR001041">
    <property type="entry name" value="2Fe-2S_ferredoxin-type"/>
</dbReference>
<dbReference type="GO" id="GO:0016491">
    <property type="term" value="F:oxidoreductase activity"/>
    <property type="evidence" value="ECO:0007669"/>
    <property type="project" value="UniProtKB-KW"/>
</dbReference>
<reference evidence="9" key="1">
    <citation type="submission" date="2020-11" db="EMBL/GenBank/DDBJ databases">
        <authorList>
            <person name="Tran Van P."/>
        </authorList>
    </citation>
    <scope>NUCLEOTIDE SEQUENCE</scope>
</reference>
<dbReference type="GO" id="GO:0050660">
    <property type="term" value="F:flavin adenine dinucleotide binding"/>
    <property type="evidence" value="ECO:0007669"/>
    <property type="project" value="TreeGrafter"/>
</dbReference>
<dbReference type="PROSITE" id="PS51085">
    <property type="entry name" value="2FE2S_FER_2"/>
    <property type="match status" value="1"/>
</dbReference>